<dbReference type="EMBL" id="ML979133">
    <property type="protein sequence ID" value="KAF1919201.1"/>
    <property type="molecule type" value="Genomic_DNA"/>
</dbReference>
<organism evidence="2 3">
    <name type="scientific">Ampelomyces quisqualis</name>
    <name type="common">Powdery mildew agent</name>
    <dbReference type="NCBI Taxonomy" id="50730"/>
    <lineage>
        <taxon>Eukaryota</taxon>
        <taxon>Fungi</taxon>
        <taxon>Dikarya</taxon>
        <taxon>Ascomycota</taxon>
        <taxon>Pezizomycotina</taxon>
        <taxon>Dothideomycetes</taxon>
        <taxon>Pleosporomycetidae</taxon>
        <taxon>Pleosporales</taxon>
        <taxon>Pleosporineae</taxon>
        <taxon>Phaeosphaeriaceae</taxon>
        <taxon>Ampelomyces</taxon>
    </lineage>
</organism>
<evidence type="ECO:0000313" key="3">
    <source>
        <dbReference type="Proteomes" id="UP000800096"/>
    </source>
</evidence>
<dbReference type="PANTHER" id="PTHR38645:SF1">
    <property type="entry name" value="YALI0F12243P"/>
    <property type="match status" value="1"/>
</dbReference>
<dbReference type="PANTHER" id="PTHR38645">
    <property type="entry name" value="CHROMOSOME 9, WHOLE GENOME SHOTGUN SEQUENCE"/>
    <property type="match status" value="1"/>
</dbReference>
<name>A0A6A5QTU2_AMPQU</name>
<dbReference type="OrthoDB" id="21418at2759"/>
<reference evidence="2" key="1">
    <citation type="journal article" date="2020" name="Stud. Mycol.">
        <title>101 Dothideomycetes genomes: a test case for predicting lifestyles and emergence of pathogens.</title>
        <authorList>
            <person name="Haridas S."/>
            <person name="Albert R."/>
            <person name="Binder M."/>
            <person name="Bloem J."/>
            <person name="Labutti K."/>
            <person name="Salamov A."/>
            <person name="Andreopoulos B."/>
            <person name="Baker S."/>
            <person name="Barry K."/>
            <person name="Bills G."/>
            <person name="Bluhm B."/>
            <person name="Cannon C."/>
            <person name="Castanera R."/>
            <person name="Culley D."/>
            <person name="Daum C."/>
            <person name="Ezra D."/>
            <person name="Gonzalez J."/>
            <person name="Henrissat B."/>
            <person name="Kuo A."/>
            <person name="Liang C."/>
            <person name="Lipzen A."/>
            <person name="Lutzoni F."/>
            <person name="Magnuson J."/>
            <person name="Mondo S."/>
            <person name="Nolan M."/>
            <person name="Ohm R."/>
            <person name="Pangilinan J."/>
            <person name="Park H.-J."/>
            <person name="Ramirez L."/>
            <person name="Alfaro M."/>
            <person name="Sun H."/>
            <person name="Tritt A."/>
            <person name="Yoshinaga Y."/>
            <person name="Zwiers L.-H."/>
            <person name="Turgeon B."/>
            <person name="Goodwin S."/>
            <person name="Spatafora J."/>
            <person name="Crous P."/>
            <person name="Grigoriev I."/>
        </authorList>
    </citation>
    <scope>NUCLEOTIDE SEQUENCE</scope>
    <source>
        <strain evidence="2">HMLAC05119</strain>
    </source>
</reference>
<feature type="compositionally biased region" description="Low complexity" evidence="1">
    <location>
        <begin position="200"/>
        <end position="221"/>
    </location>
</feature>
<feature type="compositionally biased region" description="Low complexity" evidence="1">
    <location>
        <begin position="171"/>
        <end position="191"/>
    </location>
</feature>
<keyword evidence="3" id="KW-1185">Reference proteome</keyword>
<dbReference type="AlphaFoldDB" id="A0A6A5QTU2"/>
<sequence length="270" mass="29435">MDSMRSLNKSLPKTKRQPDVHQTFRTAALTVTNLYKSALADLERSRSDGYQEAIEELLGFLDKESIGAGTGDGWRIRQWAADRLEGAQPKQPGSDSEEDELDDKRARSSSPIMEHSIVLEDAHTCGSVVETAHRSDSAPPPAQTEAATVDDGDSSALNHVFQFSGPQSYPSSHNNNNHNSNNNNNSSSNNNDATAVGDFTSAARRAFPSPRRTSNRPSSRNLQRSAAQNLLQLGNGAGHKRRIMHDFFNVDGFNDRRDGSSGGPKRGKMG</sequence>
<feature type="region of interest" description="Disordered" evidence="1">
    <location>
        <begin position="129"/>
        <end position="223"/>
    </location>
</feature>
<accession>A0A6A5QTU2</accession>
<evidence type="ECO:0000256" key="1">
    <source>
        <dbReference type="SAM" id="MobiDB-lite"/>
    </source>
</evidence>
<feature type="region of interest" description="Disordered" evidence="1">
    <location>
        <begin position="1"/>
        <end position="22"/>
    </location>
</feature>
<dbReference type="Proteomes" id="UP000800096">
    <property type="component" value="Unassembled WGS sequence"/>
</dbReference>
<evidence type="ECO:0000313" key="2">
    <source>
        <dbReference type="EMBL" id="KAF1919201.1"/>
    </source>
</evidence>
<feature type="compositionally biased region" description="Polar residues" evidence="1">
    <location>
        <begin position="1"/>
        <end position="11"/>
    </location>
</feature>
<feature type="region of interest" description="Disordered" evidence="1">
    <location>
        <begin position="84"/>
        <end position="115"/>
    </location>
</feature>
<feature type="region of interest" description="Disordered" evidence="1">
    <location>
        <begin position="250"/>
        <end position="270"/>
    </location>
</feature>
<proteinExistence type="predicted"/>
<protein>
    <submittedName>
        <fullName evidence="2">Uncharacterized protein</fullName>
    </submittedName>
</protein>
<gene>
    <name evidence="2" type="ORF">BDU57DRAFT_512149</name>
</gene>